<gene>
    <name evidence="1" type="ORF">Fot_04671</name>
</gene>
<name>A0ABD1XD80_9LAMI</name>
<evidence type="ECO:0000313" key="1">
    <source>
        <dbReference type="EMBL" id="KAL2559932.1"/>
    </source>
</evidence>
<keyword evidence="2" id="KW-1185">Reference proteome</keyword>
<reference evidence="2" key="1">
    <citation type="submission" date="2024-07" db="EMBL/GenBank/DDBJ databases">
        <title>Two chromosome-level genome assemblies of Korean endemic species Abeliophyllum distichum and Forsythia ovata (Oleaceae).</title>
        <authorList>
            <person name="Jang H."/>
        </authorList>
    </citation>
    <scope>NUCLEOTIDE SEQUENCE [LARGE SCALE GENOMIC DNA]</scope>
</reference>
<dbReference type="Proteomes" id="UP001604277">
    <property type="component" value="Unassembled WGS sequence"/>
</dbReference>
<accession>A0ABD1XD80</accession>
<dbReference type="AlphaFoldDB" id="A0ABD1XD80"/>
<sequence>MVERIAGQMGPDQIVFHVNCSSTLDIPQSTFNTNTNTINHATGTMLPRCVIRFSSLHLLPQGQRARRDLTNFQHCDICLRCHSCIGGMPGLFRLYGPLSLPTVRSEEPPSTRGTVCRARLDEDA</sequence>
<proteinExistence type="predicted"/>
<protein>
    <submittedName>
        <fullName evidence="1">Uncharacterized protein</fullName>
    </submittedName>
</protein>
<dbReference type="EMBL" id="JBFOLJ010000001">
    <property type="protein sequence ID" value="KAL2559932.1"/>
    <property type="molecule type" value="Genomic_DNA"/>
</dbReference>
<comment type="caution">
    <text evidence="1">The sequence shown here is derived from an EMBL/GenBank/DDBJ whole genome shotgun (WGS) entry which is preliminary data.</text>
</comment>
<evidence type="ECO:0000313" key="2">
    <source>
        <dbReference type="Proteomes" id="UP001604277"/>
    </source>
</evidence>
<organism evidence="1 2">
    <name type="scientific">Forsythia ovata</name>
    <dbReference type="NCBI Taxonomy" id="205694"/>
    <lineage>
        <taxon>Eukaryota</taxon>
        <taxon>Viridiplantae</taxon>
        <taxon>Streptophyta</taxon>
        <taxon>Embryophyta</taxon>
        <taxon>Tracheophyta</taxon>
        <taxon>Spermatophyta</taxon>
        <taxon>Magnoliopsida</taxon>
        <taxon>eudicotyledons</taxon>
        <taxon>Gunneridae</taxon>
        <taxon>Pentapetalae</taxon>
        <taxon>asterids</taxon>
        <taxon>lamiids</taxon>
        <taxon>Lamiales</taxon>
        <taxon>Oleaceae</taxon>
        <taxon>Forsythieae</taxon>
        <taxon>Forsythia</taxon>
    </lineage>
</organism>